<gene>
    <name evidence="2" type="ORF">BN2614_LOCUS11</name>
</gene>
<name>A0A9X9Q4Q1_GULGU</name>
<comment type="caution">
    <text evidence="2">The sequence shown here is derived from an EMBL/GenBank/DDBJ whole genome shotgun (WGS) entry which is preliminary data.</text>
</comment>
<dbReference type="AlphaFoldDB" id="A0A9X9Q4Q1"/>
<evidence type="ECO:0000313" key="3">
    <source>
        <dbReference type="Proteomes" id="UP000269945"/>
    </source>
</evidence>
<feature type="non-terminal residue" evidence="2">
    <location>
        <position position="95"/>
    </location>
</feature>
<proteinExistence type="predicted"/>
<reference evidence="2 3" key="1">
    <citation type="submission" date="2018-10" db="EMBL/GenBank/DDBJ databases">
        <authorList>
            <person name="Ekblom R."/>
            <person name="Jareborg N."/>
        </authorList>
    </citation>
    <scope>NUCLEOTIDE SEQUENCE [LARGE SCALE GENOMIC DNA]</scope>
    <source>
        <tissue evidence="2">Muscle</tissue>
    </source>
</reference>
<evidence type="ECO:0000313" key="2">
    <source>
        <dbReference type="EMBL" id="VCX15574.1"/>
    </source>
</evidence>
<sequence>WMGPGLCTQLPHESHGSSGQGSQGPLESPGPSPGLDPTTLFPAQPGLPRRTQTSSSLTSSTGSRAPHTPGPSACAPRTSRTSRTSLLDHHLASSS</sequence>
<accession>A0A9X9Q4Q1</accession>
<protein>
    <submittedName>
        <fullName evidence="2">Uncharacterized protein</fullName>
    </submittedName>
</protein>
<feature type="compositionally biased region" description="Basic and acidic residues" evidence="1">
    <location>
        <begin position="86"/>
        <end position="95"/>
    </location>
</feature>
<feature type="non-terminal residue" evidence="2">
    <location>
        <position position="1"/>
    </location>
</feature>
<feature type="region of interest" description="Disordered" evidence="1">
    <location>
        <begin position="1"/>
        <end position="95"/>
    </location>
</feature>
<feature type="compositionally biased region" description="Low complexity" evidence="1">
    <location>
        <begin position="51"/>
        <end position="63"/>
    </location>
</feature>
<dbReference type="EMBL" id="CYRY02035339">
    <property type="protein sequence ID" value="VCX15574.1"/>
    <property type="molecule type" value="Genomic_DNA"/>
</dbReference>
<organism evidence="2 3">
    <name type="scientific">Gulo gulo</name>
    <name type="common">Wolverine</name>
    <name type="synonym">Gluton</name>
    <dbReference type="NCBI Taxonomy" id="48420"/>
    <lineage>
        <taxon>Eukaryota</taxon>
        <taxon>Metazoa</taxon>
        <taxon>Chordata</taxon>
        <taxon>Craniata</taxon>
        <taxon>Vertebrata</taxon>
        <taxon>Euteleostomi</taxon>
        <taxon>Mammalia</taxon>
        <taxon>Eutheria</taxon>
        <taxon>Laurasiatheria</taxon>
        <taxon>Carnivora</taxon>
        <taxon>Caniformia</taxon>
        <taxon>Musteloidea</taxon>
        <taxon>Mustelidae</taxon>
        <taxon>Guloninae</taxon>
        <taxon>Gulo</taxon>
    </lineage>
</organism>
<evidence type="ECO:0000256" key="1">
    <source>
        <dbReference type="SAM" id="MobiDB-lite"/>
    </source>
</evidence>
<keyword evidence="3" id="KW-1185">Reference proteome</keyword>
<dbReference type="Proteomes" id="UP000269945">
    <property type="component" value="Unassembled WGS sequence"/>
</dbReference>